<reference evidence="1 2" key="1">
    <citation type="submission" date="2014-12" db="EMBL/GenBank/DDBJ databases">
        <title>Draft genome sequences of 10 type strains of Lactococcus.</title>
        <authorList>
            <person name="Sun Z."/>
            <person name="Zhong Z."/>
            <person name="Liu W."/>
            <person name="Zhang W."/>
            <person name="Zhang H."/>
        </authorList>
    </citation>
    <scope>NUCLEOTIDE SEQUENCE [LARGE SCALE GENOMIC DNA]</scope>
    <source>
        <strain evidence="1 2">JCM 16395</strain>
    </source>
</reference>
<evidence type="ECO:0000313" key="2">
    <source>
        <dbReference type="Proteomes" id="UP000218181"/>
    </source>
</evidence>
<gene>
    <name evidence="1" type="ORF">RT41_GL000636</name>
</gene>
<dbReference type="STRING" id="1291764.GCA_001311235_02789"/>
<name>A0A2A5RIF2_9LACT</name>
<proteinExistence type="predicted"/>
<protein>
    <recommendedName>
        <fullName evidence="3">Peptidoglycan binding-like domain-containing protein</fullName>
    </recommendedName>
</protein>
<dbReference type="Gene3D" id="1.10.101.10">
    <property type="entry name" value="PGBD-like superfamily/PGBD"/>
    <property type="match status" value="1"/>
</dbReference>
<organism evidence="1 2">
    <name type="scientific">Lactococcus fujiensis JCM 16395</name>
    <dbReference type="NCBI Taxonomy" id="1291764"/>
    <lineage>
        <taxon>Bacteria</taxon>
        <taxon>Bacillati</taxon>
        <taxon>Bacillota</taxon>
        <taxon>Bacilli</taxon>
        <taxon>Lactobacillales</taxon>
        <taxon>Streptococcaceae</taxon>
        <taxon>Lactococcus</taxon>
    </lineage>
</organism>
<dbReference type="AlphaFoldDB" id="A0A2A5RIF2"/>
<comment type="caution">
    <text evidence="1">The sequence shown here is derived from an EMBL/GenBank/DDBJ whole genome shotgun (WGS) entry which is preliminary data.</text>
</comment>
<accession>A0A2A5RIF2</accession>
<dbReference type="InterPro" id="IPR036365">
    <property type="entry name" value="PGBD-like_sf"/>
</dbReference>
<evidence type="ECO:0008006" key="3">
    <source>
        <dbReference type="Google" id="ProtNLM"/>
    </source>
</evidence>
<keyword evidence="2" id="KW-1185">Reference proteome</keyword>
<dbReference type="SUPFAM" id="SSF47090">
    <property type="entry name" value="PGBD-like"/>
    <property type="match status" value="1"/>
</dbReference>
<evidence type="ECO:0000313" key="1">
    <source>
        <dbReference type="EMBL" id="PCR98852.1"/>
    </source>
</evidence>
<dbReference type="InterPro" id="IPR036366">
    <property type="entry name" value="PGBDSf"/>
</dbReference>
<dbReference type="Proteomes" id="UP000218181">
    <property type="component" value="Unassembled WGS sequence"/>
</dbReference>
<dbReference type="EMBL" id="JXJU01000019">
    <property type="protein sequence ID" value="PCR98852.1"/>
    <property type="molecule type" value="Genomic_DNA"/>
</dbReference>
<sequence length="212" mass="22840">MKYSTVNLADLFAKNGLKKVYSGPTAGAKNWRGYGFALMSIGSDMSSSAGDNGHVGLITPDGSFYNTTATDWLNGKTFLKNNAVQVAPWSAYTVVTRLKAHTEIWALPESTSKLVVDGYDGIATWKAVQTYLNSIGYHLDVDGIPAVNTIKALQQALNAKLKINLVIDGIAGSQTWSALQRLLGTPVDGIKSKPSQMIMAMQKALNNGKNWI</sequence>